<dbReference type="Gene3D" id="3.30.1330.120">
    <property type="entry name" value="2-methylcitrate dehydratase PrpD"/>
    <property type="match status" value="1"/>
</dbReference>
<reference evidence="4 5" key="1">
    <citation type="submission" date="2018-09" db="EMBL/GenBank/DDBJ databases">
        <title>Genome sequencing of Nocardioides immobilis CCTCC AB 2017083 for comparison to Nocardioides silvaticus.</title>
        <authorList>
            <person name="Li C."/>
            <person name="Wang G."/>
        </authorList>
    </citation>
    <scope>NUCLEOTIDE SEQUENCE [LARGE SCALE GENOMIC DNA]</scope>
    <source>
        <strain evidence="4 5">CCTCC AB 2017083</strain>
    </source>
</reference>
<evidence type="ECO:0000259" key="2">
    <source>
        <dbReference type="Pfam" id="PF03972"/>
    </source>
</evidence>
<accession>A0A417Y0X2</accession>
<dbReference type="InterPro" id="IPR036148">
    <property type="entry name" value="MmgE/PrpD_sf"/>
</dbReference>
<dbReference type="EMBL" id="QXGH01000018">
    <property type="protein sequence ID" value="RHW26231.1"/>
    <property type="molecule type" value="Genomic_DNA"/>
</dbReference>
<comment type="similarity">
    <text evidence="1">Belongs to the PrpD family.</text>
</comment>
<feature type="domain" description="MmgE/PrpD C-terminal" evidence="3">
    <location>
        <begin position="288"/>
        <end position="477"/>
    </location>
</feature>
<dbReference type="GO" id="GO:0016829">
    <property type="term" value="F:lyase activity"/>
    <property type="evidence" value="ECO:0007669"/>
    <property type="project" value="InterPro"/>
</dbReference>
<dbReference type="InterPro" id="IPR045336">
    <property type="entry name" value="MmgE_PrpD_N"/>
</dbReference>
<evidence type="ECO:0000259" key="3">
    <source>
        <dbReference type="Pfam" id="PF19305"/>
    </source>
</evidence>
<dbReference type="Pfam" id="PF03972">
    <property type="entry name" value="MmgE_PrpD_N"/>
    <property type="match status" value="1"/>
</dbReference>
<dbReference type="PANTHER" id="PTHR16943">
    <property type="entry name" value="2-METHYLCITRATE DEHYDRATASE-RELATED"/>
    <property type="match status" value="1"/>
</dbReference>
<dbReference type="OrthoDB" id="9797528at2"/>
<dbReference type="Gene3D" id="1.10.4100.10">
    <property type="entry name" value="2-methylcitrate dehydratase PrpD"/>
    <property type="match status" value="1"/>
</dbReference>
<dbReference type="PANTHER" id="PTHR16943:SF8">
    <property type="entry name" value="2-METHYLCITRATE DEHYDRATASE"/>
    <property type="match status" value="1"/>
</dbReference>
<name>A0A417Y0X2_9ACTN</name>
<dbReference type="SUPFAM" id="SSF103378">
    <property type="entry name" value="2-methylcitrate dehydratase PrpD"/>
    <property type="match status" value="1"/>
</dbReference>
<dbReference type="AlphaFoldDB" id="A0A417Y0X2"/>
<dbReference type="RefSeq" id="WP_118926017.1">
    <property type="nucleotide sequence ID" value="NZ_QXGH01000018.1"/>
</dbReference>
<dbReference type="InterPro" id="IPR042188">
    <property type="entry name" value="MmgE/PrpD_sf_2"/>
</dbReference>
<dbReference type="Proteomes" id="UP000283644">
    <property type="component" value="Unassembled WGS sequence"/>
</dbReference>
<sequence>MSQSNGPLLSERLGVMVAETQLDGLPSDVVEYGKRLLLDTLTCMVGGQAFTARQQAMVNAATACGGAGTSTALVSGEQLSPMGAAMVNSEAGSVLAASDSFFFSHASTMILANALALTEAKDGNGKELLMAYLMGLETACVLNIMAPSNLPPTSVGAAEKRVTDAQRSSASRLNYVAIGAAAAAARAIGLDAVQTAHALSIAAVTAPPRAAPPTTRQRSVNYMSYYPQTQTSMAAAQVAKHGFTGHLDVLEQLLDTPLSDNVRQVDQQRVAGRIGSRWWILEDSIKRYPSCRYVGGPLELFEKIRDREQLTADEITYVGVRVTPLVGNFGPIADASYEPDADDPDTLLDLPFNTPYLIAMLAYGYPPGPEWYDPQKIADPSVRDFMQRVRLEIDEPAGEALREKATASEHLRVAESGATGLVVEARGARFEETCGHVYGDPWSEETRATDEFHTEKARNYLDPFLPAGRAEQLVEHVLSIEKTESLTPLVALLSR</sequence>
<organism evidence="4 5">
    <name type="scientific">Nocardioides immobilis</name>
    <dbReference type="NCBI Taxonomy" id="2049295"/>
    <lineage>
        <taxon>Bacteria</taxon>
        <taxon>Bacillati</taxon>
        <taxon>Actinomycetota</taxon>
        <taxon>Actinomycetes</taxon>
        <taxon>Propionibacteriales</taxon>
        <taxon>Nocardioidaceae</taxon>
        <taxon>Nocardioides</taxon>
    </lineage>
</organism>
<evidence type="ECO:0000313" key="5">
    <source>
        <dbReference type="Proteomes" id="UP000283644"/>
    </source>
</evidence>
<keyword evidence="5" id="KW-1185">Reference proteome</keyword>
<evidence type="ECO:0000313" key="4">
    <source>
        <dbReference type="EMBL" id="RHW26231.1"/>
    </source>
</evidence>
<dbReference type="InterPro" id="IPR045337">
    <property type="entry name" value="MmgE_PrpD_C"/>
</dbReference>
<dbReference type="Pfam" id="PF19305">
    <property type="entry name" value="MmgE_PrpD_C"/>
    <property type="match status" value="1"/>
</dbReference>
<dbReference type="InterPro" id="IPR042183">
    <property type="entry name" value="MmgE/PrpD_sf_1"/>
</dbReference>
<comment type="caution">
    <text evidence="4">The sequence shown here is derived from an EMBL/GenBank/DDBJ whole genome shotgun (WGS) entry which is preliminary data.</text>
</comment>
<gene>
    <name evidence="4" type="ORF">D0Z08_14740</name>
</gene>
<dbReference type="InterPro" id="IPR005656">
    <property type="entry name" value="MmgE_PrpD"/>
</dbReference>
<feature type="domain" description="MmgE/PrpD N-terminal" evidence="2">
    <location>
        <begin position="12"/>
        <end position="252"/>
    </location>
</feature>
<protein>
    <recommendedName>
        <fullName evidence="6">MmgE/PrpD family protein</fullName>
    </recommendedName>
</protein>
<evidence type="ECO:0008006" key="6">
    <source>
        <dbReference type="Google" id="ProtNLM"/>
    </source>
</evidence>
<evidence type="ECO:0000256" key="1">
    <source>
        <dbReference type="ARBA" id="ARBA00006174"/>
    </source>
</evidence>
<proteinExistence type="inferred from homology"/>